<dbReference type="Proteomes" id="UP000050761">
    <property type="component" value="Unassembled WGS sequence"/>
</dbReference>
<reference evidence="4" key="2">
    <citation type="submission" date="2019-09" db="UniProtKB">
        <authorList>
            <consortium name="WormBaseParasite"/>
        </authorList>
    </citation>
    <scope>IDENTIFICATION</scope>
</reference>
<protein>
    <submittedName>
        <fullName evidence="4">HTH_48 domain-containing protein</fullName>
    </submittedName>
</protein>
<evidence type="ECO:0000313" key="4">
    <source>
        <dbReference type="WBParaSite" id="HPBE_0000647301-mRNA-1"/>
    </source>
</evidence>
<dbReference type="Gene3D" id="1.10.10.1450">
    <property type="match status" value="1"/>
</dbReference>
<dbReference type="EMBL" id="UZAH01025671">
    <property type="protein sequence ID" value="VDO68425.1"/>
    <property type="molecule type" value="Genomic_DNA"/>
</dbReference>
<gene>
    <name evidence="2" type="ORF">HPBE_LOCUS6474</name>
</gene>
<dbReference type="Pfam" id="PF17906">
    <property type="entry name" value="HTH_48"/>
    <property type="match status" value="1"/>
</dbReference>
<keyword evidence="3" id="KW-1185">Reference proteome</keyword>
<dbReference type="InterPro" id="IPR041426">
    <property type="entry name" value="Mos1_HTH"/>
</dbReference>
<evidence type="ECO:0000259" key="1">
    <source>
        <dbReference type="Pfam" id="PF17906"/>
    </source>
</evidence>
<evidence type="ECO:0000313" key="2">
    <source>
        <dbReference type="EMBL" id="VDO68425.1"/>
    </source>
</evidence>
<accession>A0A3P8B6W1</accession>
<dbReference type="AlphaFoldDB" id="A0A183FI12"/>
<name>A0A183FI12_HELPZ</name>
<organism evidence="3 4">
    <name type="scientific">Heligmosomoides polygyrus</name>
    <name type="common">Parasitic roundworm</name>
    <dbReference type="NCBI Taxonomy" id="6339"/>
    <lineage>
        <taxon>Eukaryota</taxon>
        <taxon>Metazoa</taxon>
        <taxon>Ecdysozoa</taxon>
        <taxon>Nematoda</taxon>
        <taxon>Chromadorea</taxon>
        <taxon>Rhabditida</taxon>
        <taxon>Rhabditina</taxon>
        <taxon>Rhabditomorpha</taxon>
        <taxon>Strongyloidea</taxon>
        <taxon>Heligmosomidae</taxon>
        <taxon>Heligmosomoides</taxon>
    </lineage>
</organism>
<evidence type="ECO:0000313" key="3">
    <source>
        <dbReference type="Proteomes" id="UP000050761"/>
    </source>
</evidence>
<dbReference type="OrthoDB" id="1577640at2759"/>
<dbReference type="WBParaSite" id="HPBE_0000647301-mRNA-1">
    <property type="protein sequence ID" value="HPBE_0000647301-mRNA-1"/>
    <property type="gene ID" value="HPBE_0000647301"/>
</dbReference>
<sequence length="202" mass="22088">MDKRVIRGIYLYEFKLGTTAKEADEKINAAFGLPCIFAASGELPDGSVASGELPDGPAASGEFPDGAMFPDIVSCEEMGCPWLMTCEQGRVVCPLSEDRCYFRPPRCVVDWFFTWFFLLFIERVELEARFLEGSGEGSGGEGSADPRKYTIIHLHCAHALYLFGNLNADSCPSMIVHDANTHSEVGKCTVIAAANHVPQQRG</sequence>
<proteinExistence type="predicted"/>
<accession>A0A183FI12</accession>
<feature type="domain" description="Mos1 transposase HTH" evidence="1">
    <location>
        <begin position="3"/>
        <end position="32"/>
    </location>
</feature>
<reference evidence="2 3" key="1">
    <citation type="submission" date="2018-11" db="EMBL/GenBank/DDBJ databases">
        <authorList>
            <consortium name="Pathogen Informatics"/>
        </authorList>
    </citation>
    <scope>NUCLEOTIDE SEQUENCE [LARGE SCALE GENOMIC DNA]</scope>
</reference>